<dbReference type="SUPFAM" id="SSF48576">
    <property type="entry name" value="Terpenoid synthases"/>
    <property type="match status" value="1"/>
</dbReference>
<dbReference type="InterPro" id="IPR034686">
    <property type="entry name" value="Terpene_cyclase-like_2"/>
</dbReference>
<dbReference type="Proteomes" id="UP000007509">
    <property type="component" value="Unassembled WGS sequence"/>
</dbReference>
<dbReference type="EC" id="4.2.3.-" evidence="1"/>
<dbReference type="PANTHER" id="PTHR35201">
    <property type="entry name" value="TERPENE SYNTHASE"/>
    <property type="match status" value="1"/>
</dbReference>
<keyword evidence="1" id="KW-0479">Metal-binding</keyword>
<keyword evidence="1" id="KW-0460">Magnesium</keyword>
<dbReference type="PANTHER" id="PTHR35201:SF4">
    <property type="entry name" value="BETA-PINACENE SYNTHASE-RELATED"/>
    <property type="match status" value="1"/>
</dbReference>
<dbReference type="InterPro" id="IPR008949">
    <property type="entry name" value="Isoprenoid_synthase_dom_sf"/>
</dbReference>
<dbReference type="Gene3D" id="1.10.600.10">
    <property type="entry name" value="Farnesyl Diphosphate Synthase"/>
    <property type="match status" value="1"/>
</dbReference>
<dbReference type="OrthoDB" id="1223397at2"/>
<evidence type="ECO:0000313" key="3">
    <source>
        <dbReference type="Proteomes" id="UP000007509"/>
    </source>
</evidence>
<evidence type="ECO:0000256" key="1">
    <source>
        <dbReference type="RuleBase" id="RU366034"/>
    </source>
</evidence>
<evidence type="ECO:0000313" key="2">
    <source>
        <dbReference type="EMBL" id="EJL74352.1"/>
    </source>
</evidence>
<gene>
    <name evidence="2" type="ORF">PMI13_01091</name>
</gene>
<proteinExistence type="inferred from homology"/>
<organism evidence="2 3">
    <name type="scientific">Chryseobacterium populi</name>
    <dbReference type="NCBI Taxonomy" id="1144316"/>
    <lineage>
        <taxon>Bacteria</taxon>
        <taxon>Pseudomonadati</taxon>
        <taxon>Bacteroidota</taxon>
        <taxon>Flavobacteriia</taxon>
        <taxon>Flavobacteriales</taxon>
        <taxon>Weeksellaceae</taxon>
        <taxon>Chryseobacterium group</taxon>
        <taxon>Chryseobacterium</taxon>
    </lineage>
</organism>
<dbReference type="Pfam" id="PF19086">
    <property type="entry name" value="Terpene_syn_C_2"/>
    <property type="match status" value="1"/>
</dbReference>
<dbReference type="SFLD" id="SFLDG01020">
    <property type="entry name" value="Terpene_Cyclase_Like_2"/>
    <property type="match status" value="1"/>
</dbReference>
<comment type="similarity">
    <text evidence="1">Belongs to the terpene synthase family.</text>
</comment>
<dbReference type="SFLD" id="SFLDS00005">
    <property type="entry name" value="Isoprenoid_Synthase_Type_I"/>
    <property type="match status" value="1"/>
</dbReference>
<keyword evidence="3" id="KW-1185">Reference proteome</keyword>
<keyword evidence="1" id="KW-0456">Lyase</keyword>
<dbReference type="AlphaFoldDB" id="J2T8D5"/>
<protein>
    <recommendedName>
        <fullName evidence="1">Terpene synthase</fullName>
        <ecNumber evidence="1">4.2.3.-</ecNumber>
    </recommendedName>
</protein>
<dbReference type="GO" id="GO:0046872">
    <property type="term" value="F:metal ion binding"/>
    <property type="evidence" value="ECO:0007669"/>
    <property type="project" value="UniProtKB-KW"/>
</dbReference>
<dbReference type="GO" id="GO:0010333">
    <property type="term" value="F:terpene synthase activity"/>
    <property type="evidence" value="ECO:0007669"/>
    <property type="project" value="InterPro"/>
</dbReference>
<dbReference type="EMBL" id="AKJY01000014">
    <property type="protein sequence ID" value="EJL74352.1"/>
    <property type="molecule type" value="Genomic_DNA"/>
</dbReference>
<comment type="caution">
    <text evidence="2">The sequence shown here is derived from an EMBL/GenBank/DDBJ whole genome shotgun (WGS) entry which is preliminary data.</text>
</comment>
<dbReference type="PATRIC" id="fig|1144316.3.peg.1095"/>
<comment type="cofactor">
    <cofactor evidence="1">
        <name>Mg(2+)</name>
        <dbReference type="ChEBI" id="CHEBI:18420"/>
    </cofactor>
</comment>
<sequence>MPVTVSRLYCPYNEALNPLVQLAARHTDAWLQQFNLLPDLKAYETYSSQGFAYMVSRMFPTAKRDLLFALTDLNSLLFLIDDQIDPVVGDPKDKGELRHFISDFMSVLFTGDVKKYSHPFLSALDNVWNRIQAMTSDLWQWQFATALCQTFQSALWQLDNIKNSYTPTLQQYRMHRPYLGAANIATQSIPAVLGISGNWEKLSPQVEELTRLAEIIVCWANDLYSLDKEIKHGDLYNLVLIIQNQYQIELQEAYRKAVAIHNNDMTRFDIKANKLTRVAYSGALISYIDGLKHIIRGNVDWSERETTRYQFQDLN</sequence>
<accession>J2T8D5</accession>
<name>J2T8D5_9FLAO</name>
<reference evidence="2 3" key="1">
    <citation type="journal article" date="2012" name="J. Bacteriol.">
        <title>Twenty-one genome sequences from Pseudomonas species and 19 genome sequences from diverse bacteria isolated from the rhizosphere and endosphere of Populus deltoides.</title>
        <authorList>
            <person name="Brown S.D."/>
            <person name="Utturkar S.M."/>
            <person name="Klingeman D.M."/>
            <person name="Johnson C.M."/>
            <person name="Martin S.L."/>
            <person name="Land M.L."/>
            <person name="Lu T.Y."/>
            <person name="Schadt C.W."/>
            <person name="Doktycz M.J."/>
            <person name="Pelletier D.A."/>
        </authorList>
    </citation>
    <scope>NUCLEOTIDE SEQUENCE [LARGE SCALE GENOMIC DNA]</scope>
    <source>
        <strain evidence="2 3">CF314</strain>
    </source>
</reference>
<dbReference type="RefSeq" id="WP_007841425.1">
    <property type="nucleotide sequence ID" value="NZ_AKJY01000014.1"/>
</dbReference>